<comment type="caution">
    <text evidence="20">The sequence shown here is derived from an EMBL/GenBank/DDBJ whole genome shotgun (WGS) entry which is preliminary data.</text>
</comment>
<evidence type="ECO:0000256" key="4">
    <source>
        <dbReference type="ARBA" id="ARBA00011738"/>
    </source>
</evidence>
<dbReference type="SUPFAM" id="SSF55811">
    <property type="entry name" value="Nudix"/>
    <property type="match status" value="1"/>
</dbReference>
<accession>A0A9D4YTB0</accession>
<comment type="catalytic activity">
    <reaction evidence="12">
        <text>UDP-sugar + H2O = UMP + alpha-D-aldose 1-phosphate.</text>
        <dbReference type="EC" id="3.6.1.45"/>
    </reaction>
</comment>
<evidence type="ECO:0000256" key="3">
    <source>
        <dbReference type="ARBA" id="ARBA00004651"/>
    </source>
</evidence>
<dbReference type="InterPro" id="IPR015414">
    <property type="entry name" value="TMEM64"/>
</dbReference>
<feature type="region of interest" description="Disordered" evidence="17">
    <location>
        <begin position="24"/>
        <end position="52"/>
    </location>
</feature>
<sequence length="600" mass="61414">MLKPAVVCRAAKLSLISTRGGLIQPALQPRRHHRRSSVRAPPAAAAKPPNEHHTPGVFLGLPEEALGSSFLASMRGENVPASAASVAAPVLAAAAVLLCLPAPAEALSVQGAVGGLEDLIQSAGILGPVIFIVAYIAATVVLIPASVLTLAAGFLFGPVLGTVVVSVASTAGAAAAFLVGRYLARPAVEKRMQGNPKFAAVDGAIAQQGAKIVLLLRLSPLFPFTLLNYGLSLTRIEFGPYVAASWAGMLPGTIAYVALGGAGKAAAETAAGGGVAPLQLVLYGLGAAATLWATALISKAASKALDEASAAGSADKPLSGGSCLRPAASSSTRRLAAAAAAGGEQATAAAAGQAMSAAHAAGSADWYRHGMTSLSQGVTMAETLQRLGPEVELAEMQGSAFVKPQSILYQLDAKPRRWDMVLSHPSVAVLLYHRQRQAVILVRQFRPAVYISATREAEAAGEPKPPLSAGFTYELCAGIIDKPGLDLKQITKEEILEECGFDVPLGAIHLVTSYLSAIGISGSRQTIFAAEVDDAMAAAAGGGGLRDHGEAIEVLALPLPQVDDFLRDEGLGRSAGLLFSLLWLQQQLAANGGQLFPSQA</sequence>
<reference evidence="20" key="1">
    <citation type="journal article" date="2019" name="Plant J.">
        <title>Chlorella vulgaris genome assembly and annotation reveals the molecular basis for metabolic acclimation to high light conditions.</title>
        <authorList>
            <person name="Cecchin M."/>
            <person name="Marcolungo L."/>
            <person name="Rossato M."/>
            <person name="Girolomoni L."/>
            <person name="Cosentino E."/>
            <person name="Cuine S."/>
            <person name="Li-Beisson Y."/>
            <person name="Delledonne M."/>
            <person name="Ballottari M."/>
        </authorList>
    </citation>
    <scope>NUCLEOTIDE SEQUENCE</scope>
    <source>
        <strain evidence="20">211/11P</strain>
    </source>
</reference>
<comment type="subunit">
    <text evidence="4">Homodimer.</text>
</comment>
<keyword evidence="6" id="KW-0963">Cytoplasm</keyword>
<evidence type="ECO:0000259" key="19">
    <source>
        <dbReference type="PROSITE" id="PS51462"/>
    </source>
</evidence>
<evidence type="ECO:0000256" key="5">
    <source>
        <dbReference type="ARBA" id="ARBA00022475"/>
    </source>
</evidence>
<comment type="function">
    <text evidence="13">Hydrolyzes UDP-glucose to glucose 1-phosphate and UMP and ADP-ribose to ribose 5-phosphate and AMP. The physiological substrate is probably UDP-glucose. Poor activity on other substrates such as ADP-glucose, CDP-glucose, GDP-glucose and GDP-mannose.</text>
</comment>
<evidence type="ECO:0000256" key="18">
    <source>
        <dbReference type="SAM" id="Phobius"/>
    </source>
</evidence>
<dbReference type="AlphaFoldDB" id="A0A9D4YTB0"/>
<dbReference type="Gene3D" id="3.90.79.10">
    <property type="entry name" value="Nucleoside Triphosphate Pyrophosphohydrolase"/>
    <property type="match status" value="1"/>
</dbReference>
<reference evidence="20" key="2">
    <citation type="submission" date="2020-11" db="EMBL/GenBank/DDBJ databases">
        <authorList>
            <person name="Cecchin M."/>
            <person name="Marcolungo L."/>
            <person name="Rossato M."/>
            <person name="Girolomoni L."/>
            <person name="Cosentino E."/>
            <person name="Cuine S."/>
            <person name="Li-Beisson Y."/>
            <person name="Delledonne M."/>
            <person name="Ballottari M."/>
        </authorList>
    </citation>
    <scope>NUCLEOTIDE SEQUENCE</scope>
    <source>
        <strain evidence="20">211/11P</strain>
        <tissue evidence="20">Whole cell</tissue>
    </source>
</reference>
<dbReference type="PROSITE" id="PS51462">
    <property type="entry name" value="NUDIX"/>
    <property type="match status" value="1"/>
</dbReference>
<dbReference type="GO" id="GO:0008768">
    <property type="term" value="F:UDP-sugar diphosphatase activity"/>
    <property type="evidence" value="ECO:0007669"/>
    <property type="project" value="UniProtKB-EC"/>
</dbReference>
<organism evidence="20 21">
    <name type="scientific">Chlorella vulgaris</name>
    <name type="common">Green alga</name>
    <dbReference type="NCBI Taxonomy" id="3077"/>
    <lineage>
        <taxon>Eukaryota</taxon>
        <taxon>Viridiplantae</taxon>
        <taxon>Chlorophyta</taxon>
        <taxon>core chlorophytes</taxon>
        <taxon>Trebouxiophyceae</taxon>
        <taxon>Chlorellales</taxon>
        <taxon>Chlorellaceae</taxon>
        <taxon>Chlorella clade</taxon>
        <taxon>Chlorella</taxon>
    </lineage>
</organism>
<feature type="domain" description="Nudix hydrolase" evidence="19">
    <location>
        <begin position="422"/>
        <end position="579"/>
    </location>
</feature>
<keyword evidence="11 18" id="KW-0472">Membrane</keyword>
<evidence type="ECO:0000256" key="1">
    <source>
        <dbReference type="ARBA" id="ARBA00001946"/>
    </source>
</evidence>
<dbReference type="OrthoDB" id="10249920at2759"/>
<keyword evidence="5" id="KW-1003">Cell membrane</keyword>
<dbReference type="Proteomes" id="UP001055712">
    <property type="component" value="Unassembled WGS sequence"/>
</dbReference>
<evidence type="ECO:0000256" key="13">
    <source>
        <dbReference type="ARBA" id="ARBA00054674"/>
    </source>
</evidence>
<keyword evidence="9" id="KW-0460">Magnesium</keyword>
<dbReference type="GO" id="GO:0005737">
    <property type="term" value="C:cytoplasm"/>
    <property type="evidence" value="ECO:0007669"/>
    <property type="project" value="UniProtKB-SubCell"/>
</dbReference>
<evidence type="ECO:0000256" key="16">
    <source>
        <dbReference type="ARBA" id="ARBA00080475"/>
    </source>
</evidence>
<comment type="subcellular location">
    <subcellularLocation>
        <location evidence="3">Cell membrane</location>
        <topology evidence="3">Multi-pass membrane protein</topology>
    </subcellularLocation>
    <subcellularLocation>
        <location evidence="2">Cytoplasm</location>
    </subcellularLocation>
</comment>
<evidence type="ECO:0000256" key="7">
    <source>
        <dbReference type="ARBA" id="ARBA00022692"/>
    </source>
</evidence>
<protein>
    <recommendedName>
        <fullName evidence="15">Uridine diphosphate glucose pyrophosphatase NUDT14</fullName>
        <ecNumber evidence="14">3.6.1.45</ecNumber>
    </recommendedName>
    <alternativeName>
        <fullName evidence="16">Nucleoside diphosphate-linked moiety X motif 14</fullName>
    </alternativeName>
</protein>
<feature type="transmembrane region" description="Helical" evidence="18">
    <location>
        <begin position="163"/>
        <end position="184"/>
    </location>
</feature>
<evidence type="ECO:0000256" key="11">
    <source>
        <dbReference type="ARBA" id="ARBA00023136"/>
    </source>
</evidence>
<evidence type="ECO:0000256" key="2">
    <source>
        <dbReference type="ARBA" id="ARBA00004496"/>
    </source>
</evidence>
<evidence type="ECO:0000256" key="15">
    <source>
        <dbReference type="ARBA" id="ARBA00071467"/>
    </source>
</evidence>
<evidence type="ECO:0000313" key="21">
    <source>
        <dbReference type="Proteomes" id="UP001055712"/>
    </source>
</evidence>
<feature type="transmembrane region" description="Helical" evidence="18">
    <location>
        <begin position="214"/>
        <end position="232"/>
    </location>
</feature>
<evidence type="ECO:0000256" key="10">
    <source>
        <dbReference type="ARBA" id="ARBA00022989"/>
    </source>
</evidence>
<evidence type="ECO:0000256" key="12">
    <source>
        <dbReference type="ARBA" id="ARBA00051086"/>
    </source>
</evidence>
<evidence type="ECO:0000256" key="6">
    <source>
        <dbReference type="ARBA" id="ARBA00022490"/>
    </source>
</evidence>
<evidence type="ECO:0000256" key="9">
    <source>
        <dbReference type="ARBA" id="ARBA00022842"/>
    </source>
</evidence>
<dbReference type="InterPro" id="IPR000086">
    <property type="entry name" value="NUDIX_hydrolase_dom"/>
</dbReference>
<dbReference type="PANTHER" id="PTHR12677">
    <property type="entry name" value="GOLGI APPARATUS MEMBRANE PROTEIN TVP38-RELATED"/>
    <property type="match status" value="1"/>
</dbReference>
<evidence type="ECO:0000256" key="17">
    <source>
        <dbReference type="SAM" id="MobiDB-lite"/>
    </source>
</evidence>
<comment type="cofactor">
    <cofactor evidence="1">
        <name>Mg(2+)</name>
        <dbReference type="ChEBI" id="CHEBI:18420"/>
    </cofactor>
</comment>
<keyword evidence="7 18" id="KW-0812">Transmembrane</keyword>
<gene>
    <name evidence="20" type="ORF">D9Q98_009067</name>
</gene>
<dbReference type="InterPro" id="IPR032816">
    <property type="entry name" value="VTT_dom"/>
</dbReference>
<dbReference type="FunFam" id="3.90.79.10:FF:000035">
    <property type="entry name" value="Uridine diphosphate glucose pyrophosphatase"/>
    <property type="match status" value="1"/>
</dbReference>
<dbReference type="EC" id="3.6.1.45" evidence="14"/>
<dbReference type="PANTHER" id="PTHR12677:SF59">
    <property type="entry name" value="GOLGI APPARATUS MEMBRANE PROTEIN TVP38-RELATED"/>
    <property type="match status" value="1"/>
</dbReference>
<dbReference type="NCBIfam" id="TIGR00052">
    <property type="entry name" value="nudix-type nucleoside diphosphatase, YffH/AdpP family"/>
    <property type="match status" value="1"/>
</dbReference>
<evidence type="ECO:0000256" key="8">
    <source>
        <dbReference type="ARBA" id="ARBA00022801"/>
    </source>
</evidence>
<name>A0A9D4YTB0_CHLVU</name>
<feature type="transmembrane region" description="Helical" evidence="18">
    <location>
        <begin position="238"/>
        <end position="259"/>
    </location>
</feature>
<feature type="transmembrane region" description="Helical" evidence="18">
    <location>
        <begin position="280"/>
        <end position="297"/>
    </location>
</feature>
<evidence type="ECO:0000256" key="14">
    <source>
        <dbReference type="ARBA" id="ARBA00066480"/>
    </source>
</evidence>
<dbReference type="GO" id="GO:0046872">
    <property type="term" value="F:metal ion binding"/>
    <property type="evidence" value="ECO:0007669"/>
    <property type="project" value="InterPro"/>
</dbReference>
<proteinExistence type="predicted"/>
<keyword evidence="8" id="KW-0378">Hydrolase</keyword>
<feature type="transmembrane region" description="Helical" evidence="18">
    <location>
        <begin position="129"/>
        <end position="157"/>
    </location>
</feature>
<dbReference type="InterPro" id="IPR004385">
    <property type="entry name" value="NDP_pyrophosphatase"/>
</dbReference>
<dbReference type="CDD" id="cd18887">
    <property type="entry name" value="NUDIX_UGPPase_Nudt14"/>
    <property type="match status" value="1"/>
</dbReference>
<dbReference type="EMBL" id="SIDB01000012">
    <property type="protein sequence ID" value="KAI3425301.1"/>
    <property type="molecule type" value="Genomic_DNA"/>
</dbReference>
<keyword evidence="21" id="KW-1185">Reference proteome</keyword>
<keyword evidence="10 18" id="KW-1133">Transmembrane helix</keyword>
<dbReference type="InterPro" id="IPR015797">
    <property type="entry name" value="NUDIX_hydrolase-like_dom_sf"/>
</dbReference>
<dbReference type="GO" id="GO:0005886">
    <property type="term" value="C:plasma membrane"/>
    <property type="evidence" value="ECO:0007669"/>
    <property type="project" value="UniProtKB-SubCell"/>
</dbReference>
<evidence type="ECO:0000313" key="20">
    <source>
        <dbReference type="EMBL" id="KAI3425301.1"/>
    </source>
</evidence>
<dbReference type="Pfam" id="PF09335">
    <property type="entry name" value="VTT_dom"/>
    <property type="match status" value="1"/>
</dbReference>